<dbReference type="AlphaFoldDB" id="A0A1A6DT04"/>
<dbReference type="InterPro" id="IPR033120">
    <property type="entry name" value="HOTDOG_ACOT"/>
</dbReference>
<dbReference type="PANTHER" id="PTHR11049">
    <property type="entry name" value="ACYL COENZYME A THIOESTER HYDROLASE"/>
    <property type="match status" value="1"/>
</dbReference>
<keyword evidence="2 3" id="KW-0378">Hydrolase</keyword>
<evidence type="ECO:0000256" key="3">
    <source>
        <dbReference type="PROSITE-ProRule" id="PRU01106"/>
    </source>
</evidence>
<dbReference type="GO" id="GO:0009062">
    <property type="term" value="P:fatty acid catabolic process"/>
    <property type="evidence" value="ECO:0007669"/>
    <property type="project" value="TreeGrafter"/>
</dbReference>
<organism evidence="5 6">
    <name type="scientific">Tepidimonas fonticaldi</name>
    <dbReference type="NCBI Taxonomy" id="1101373"/>
    <lineage>
        <taxon>Bacteria</taxon>
        <taxon>Pseudomonadati</taxon>
        <taxon>Pseudomonadota</taxon>
        <taxon>Betaproteobacteria</taxon>
        <taxon>Burkholderiales</taxon>
        <taxon>Tepidimonas</taxon>
    </lineage>
</organism>
<evidence type="ECO:0000313" key="5">
    <source>
        <dbReference type="EMBL" id="OBS29930.1"/>
    </source>
</evidence>
<dbReference type="Proteomes" id="UP000091969">
    <property type="component" value="Unassembled WGS sequence"/>
</dbReference>
<dbReference type="GO" id="GO:0005829">
    <property type="term" value="C:cytosol"/>
    <property type="evidence" value="ECO:0007669"/>
    <property type="project" value="TreeGrafter"/>
</dbReference>
<dbReference type="InterPro" id="IPR029069">
    <property type="entry name" value="HotDog_dom_sf"/>
</dbReference>
<gene>
    <name evidence="5" type="ORF">A9O67_08920</name>
</gene>
<dbReference type="CDD" id="cd03442">
    <property type="entry name" value="BFIT_BACH"/>
    <property type="match status" value="1"/>
</dbReference>
<dbReference type="InterPro" id="IPR040170">
    <property type="entry name" value="Cytosol_ACT"/>
</dbReference>
<dbReference type="PROSITE" id="PS51770">
    <property type="entry name" value="HOTDOG_ACOT"/>
    <property type="match status" value="1"/>
</dbReference>
<reference evidence="5 6" key="1">
    <citation type="submission" date="2016-06" db="EMBL/GenBank/DDBJ databases">
        <title>Genome sequence of Tepidimonas fonticaldi PL17.</title>
        <authorList>
            <person name="Pinnaka A.K."/>
        </authorList>
    </citation>
    <scope>NUCLEOTIDE SEQUENCE [LARGE SCALE GENOMIC DNA]</scope>
    <source>
        <strain evidence="5 6">PL17</strain>
    </source>
</reference>
<dbReference type="GO" id="GO:0006637">
    <property type="term" value="P:acyl-CoA metabolic process"/>
    <property type="evidence" value="ECO:0007669"/>
    <property type="project" value="TreeGrafter"/>
</dbReference>
<evidence type="ECO:0000259" key="4">
    <source>
        <dbReference type="PROSITE" id="PS51770"/>
    </source>
</evidence>
<name>A0A1A6DT04_9BURK</name>
<dbReference type="RefSeq" id="WP_068610273.1">
    <property type="nucleotide sequence ID" value="NZ_LZDH01000065.1"/>
</dbReference>
<dbReference type="STRING" id="1101373.A9O67_08920"/>
<dbReference type="GO" id="GO:0052816">
    <property type="term" value="F:long-chain fatty acyl-CoA hydrolase activity"/>
    <property type="evidence" value="ECO:0007669"/>
    <property type="project" value="TreeGrafter"/>
</dbReference>
<feature type="domain" description="HotDog ACOT-type" evidence="4">
    <location>
        <begin position="6"/>
        <end position="117"/>
    </location>
</feature>
<comment type="similarity">
    <text evidence="1">Belongs to the acyl coenzyme A hydrolase family.</text>
</comment>
<dbReference type="PANTHER" id="PTHR11049:SF24">
    <property type="entry name" value="CYTOSOLIC ACYL COENZYME A THIOESTER HYDROLASE"/>
    <property type="match status" value="1"/>
</dbReference>
<dbReference type="EMBL" id="LZDH01000065">
    <property type="protein sequence ID" value="OBS29930.1"/>
    <property type="molecule type" value="Genomic_DNA"/>
</dbReference>
<protein>
    <recommendedName>
        <fullName evidence="4">HotDog ACOT-type domain-containing protein</fullName>
    </recommendedName>
</protein>
<dbReference type="SUPFAM" id="SSF54637">
    <property type="entry name" value="Thioesterase/thiol ester dehydrase-isomerase"/>
    <property type="match status" value="1"/>
</dbReference>
<comment type="caution">
    <text evidence="5">The sequence shown here is derived from an EMBL/GenBank/DDBJ whole genome shotgun (WGS) entry which is preliminary data.</text>
</comment>
<dbReference type="Pfam" id="PF03061">
    <property type="entry name" value="4HBT"/>
    <property type="match status" value="1"/>
</dbReference>
<proteinExistence type="inferred from homology"/>
<dbReference type="InterPro" id="IPR006683">
    <property type="entry name" value="Thioestr_dom"/>
</dbReference>
<accession>A0A1A6DT04</accession>
<evidence type="ECO:0000256" key="1">
    <source>
        <dbReference type="ARBA" id="ARBA00010458"/>
    </source>
</evidence>
<evidence type="ECO:0000256" key="2">
    <source>
        <dbReference type="ARBA" id="ARBA00022801"/>
    </source>
</evidence>
<dbReference type="Gene3D" id="3.10.129.10">
    <property type="entry name" value="Hotdog Thioesterase"/>
    <property type="match status" value="1"/>
</dbReference>
<sequence length="117" mass="12418">MAHANAHHALTVVDMAWPDQCNHHGTLFGGAALSWLDRTAFILASRELGGAVVTAALERVQFSAPLPSGHLGECLARIVRRGRRSGAVRALMDASDARGACPSRCCDVLLTYVALPD</sequence>
<evidence type="ECO:0000313" key="6">
    <source>
        <dbReference type="Proteomes" id="UP000091969"/>
    </source>
</evidence>
<keyword evidence="6" id="KW-1185">Reference proteome</keyword>